<organism evidence="1 2">
    <name type="scientific">Paenibacillus oryzae</name>
    <dbReference type="NCBI Taxonomy" id="1844972"/>
    <lineage>
        <taxon>Bacteria</taxon>
        <taxon>Bacillati</taxon>
        <taxon>Bacillota</taxon>
        <taxon>Bacilli</taxon>
        <taxon>Bacillales</taxon>
        <taxon>Paenibacillaceae</taxon>
        <taxon>Paenibacillus</taxon>
    </lineage>
</organism>
<dbReference type="RefSeq" id="WP_156739274.1">
    <property type="nucleotide sequence ID" value="NZ_LYPA01000028.1"/>
</dbReference>
<keyword evidence="2" id="KW-1185">Reference proteome</keyword>
<dbReference type="OrthoDB" id="2629137at2"/>
<evidence type="ECO:0000313" key="2">
    <source>
        <dbReference type="Proteomes" id="UP000092024"/>
    </source>
</evidence>
<dbReference type="EMBL" id="LYPA01000028">
    <property type="protein sequence ID" value="OBR68224.1"/>
    <property type="molecule type" value="Genomic_DNA"/>
</dbReference>
<dbReference type="Proteomes" id="UP000092024">
    <property type="component" value="Unassembled WGS sequence"/>
</dbReference>
<reference evidence="1 2" key="1">
    <citation type="submission" date="2016-05" db="EMBL/GenBank/DDBJ databases">
        <title>Paenibacillus oryzae. sp. nov., isolated from the rice root.</title>
        <authorList>
            <person name="Zhang J."/>
            <person name="Zhang X."/>
        </authorList>
    </citation>
    <scope>NUCLEOTIDE SEQUENCE [LARGE SCALE GENOMIC DNA]</scope>
    <source>
        <strain evidence="1 2">1DrF-4</strain>
    </source>
</reference>
<gene>
    <name evidence="1" type="ORF">A7K91_10430</name>
</gene>
<protein>
    <submittedName>
        <fullName evidence="1">Uncharacterized protein</fullName>
    </submittedName>
</protein>
<accession>A0A1A5YRN9</accession>
<evidence type="ECO:0000313" key="1">
    <source>
        <dbReference type="EMBL" id="OBR68224.1"/>
    </source>
</evidence>
<sequence>MVEKAETFIQHSESEQSEVGREILFNSWRIVVGEQRSISHHIVSMQPHYMGKMETKWSMLQYSLFRVDMLLNALTMKFLEQGSYTVTTEDFKQLQAVITIYKKIHEEVEKPSKHPELIIDDLTEPILLIDPYYSSILKEQEGRY</sequence>
<dbReference type="AlphaFoldDB" id="A0A1A5YRN9"/>
<proteinExistence type="predicted"/>
<comment type="caution">
    <text evidence="1">The sequence shown here is derived from an EMBL/GenBank/DDBJ whole genome shotgun (WGS) entry which is preliminary data.</text>
</comment>
<name>A0A1A5YRN9_9BACL</name>